<name>A0A1H6ZB15_9DEIO</name>
<evidence type="ECO:0000313" key="9">
    <source>
        <dbReference type="EMBL" id="SEJ49254.1"/>
    </source>
</evidence>
<keyword evidence="5 8" id="KW-1133">Transmembrane helix</keyword>
<keyword evidence="7 9" id="KW-0548">Nucleotidyltransferase</keyword>
<evidence type="ECO:0000256" key="2">
    <source>
        <dbReference type="ARBA" id="ARBA00010185"/>
    </source>
</evidence>
<dbReference type="Proteomes" id="UP000199223">
    <property type="component" value="Unassembled WGS sequence"/>
</dbReference>
<dbReference type="GO" id="GO:0005886">
    <property type="term" value="C:plasma membrane"/>
    <property type="evidence" value="ECO:0007669"/>
    <property type="project" value="TreeGrafter"/>
</dbReference>
<feature type="transmembrane region" description="Helical" evidence="8">
    <location>
        <begin position="93"/>
        <end position="110"/>
    </location>
</feature>
<feature type="transmembrane region" description="Helical" evidence="8">
    <location>
        <begin position="6"/>
        <end position="28"/>
    </location>
</feature>
<protein>
    <recommendedName>
        <fullName evidence="7">Phosphatidate cytidylyltransferase</fullName>
        <ecNumber evidence="7">2.7.7.41</ecNumber>
    </recommendedName>
</protein>
<evidence type="ECO:0000256" key="3">
    <source>
        <dbReference type="ARBA" id="ARBA00022679"/>
    </source>
</evidence>
<dbReference type="PANTHER" id="PTHR43535">
    <property type="entry name" value="PHOSPHATIDATE CYTIDYLYLTRANSFERASE"/>
    <property type="match status" value="1"/>
</dbReference>
<evidence type="ECO:0000256" key="1">
    <source>
        <dbReference type="ARBA" id="ARBA00004141"/>
    </source>
</evidence>
<comment type="subcellular location">
    <subcellularLocation>
        <location evidence="1">Membrane</location>
        <topology evidence="1">Multi-pass membrane protein</topology>
    </subcellularLocation>
</comment>
<dbReference type="AlphaFoldDB" id="A0A1H6ZB15"/>
<feature type="transmembrane region" description="Helical" evidence="8">
    <location>
        <begin position="178"/>
        <end position="197"/>
    </location>
</feature>
<dbReference type="Pfam" id="PF01148">
    <property type="entry name" value="CTP_transf_1"/>
    <property type="match status" value="1"/>
</dbReference>
<feature type="transmembrane region" description="Helical" evidence="8">
    <location>
        <begin position="218"/>
        <end position="237"/>
    </location>
</feature>
<dbReference type="PANTHER" id="PTHR43535:SF1">
    <property type="entry name" value="PHOSPHATIDATE CYTIDYLYLTRANSFERASE"/>
    <property type="match status" value="1"/>
</dbReference>
<keyword evidence="10" id="KW-1185">Reference proteome</keyword>
<sequence>MNPEHGLSWVMGGVGALLLLATLISEGLPRLRGRPANAELVVRVRAWWVMAGLLLLALLLSPEVSIAFVMLISYLALKEYLTLIPQRRSDRRVLLWVYLTIPLHYLWVYLGSYGMFIIFVPVYAFLFLPFRLLLTGVTAHFLRASATLHWGLMLTVFALGHMAFLLRLPDLHPAGGVGWVLFLVLVTQFNDVAQYVTGKRFGQRRIVPSVSPNKTWEGFLGGLMATLLLTVLVAPLLTPLLPWQALLLGALLPAVGFVGDVTLSAVKRDLGVKDASALIPGHGGILDRVDSLTFTAPVLFHFVYYFVYGPLRA</sequence>
<comment type="pathway">
    <text evidence="7">Phospholipid metabolism; CDP-diacylglycerol biosynthesis; CDP-diacylglycerol from sn-glycerol 3-phosphate: step 3/3.</text>
</comment>
<dbReference type="InterPro" id="IPR000374">
    <property type="entry name" value="PC_trans"/>
</dbReference>
<feature type="transmembrane region" description="Helical" evidence="8">
    <location>
        <begin position="146"/>
        <end position="166"/>
    </location>
</feature>
<dbReference type="STRING" id="856736.SAMN04488058_10951"/>
<evidence type="ECO:0000256" key="5">
    <source>
        <dbReference type="ARBA" id="ARBA00022989"/>
    </source>
</evidence>
<keyword evidence="3 7" id="KW-0808">Transferase</keyword>
<feature type="transmembrane region" description="Helical" evidence="8">
    <location>
        <begin position="116"/>
        <end position="134"/>
    </location>
</feature>
<organism evidence="9 10">
    <name type="scientific">Deinococcus reticulitermitis</name>
    <dbReference type="NCBI Taxonomy" id="856736"/>
    <lineage>
        <taxon>Bacteria</taxon>
        <taxon>Thermotogati</taxon>
        <taxon>Deinococcota</taxon>
        <taxon>Deinococci</taxon>
        <taxon>Deinococcales</taxon>
        <taxon>Deinococcaceae</taxon>
        <taxon>Deinococcus</taxon>
    </lineage>
</organism>
<dbReference type="UniPathway" id="UPA00557">
    <property type="reaction ID" value="UER00614"/>
</dbReference>
<dbReference type="GO" id="GO:0004605">
    <property type="term" value="F:phosphatidate cytidylyltransferase activity"/>
    <property type="evidence" value="ECO:0007669"/>
    <property type="project" value="UniProtKB-EC"/>
</dbReference>
<gene>
    <name evidence="9" type="ORF">SAMN04488058_10951</name>
</gene>
<keyword evidence="6 8" id="KW-0472">Membrane</keyword>
<accession>A0A1H6ZB15</accession>
<comment type="similarity">
    <text evidence="2 7">Belongs to the CDS family.</text>
</comment>
<keyword evidence="4 7" id="KW-0812">Transmembrane</keyword>
<dbReference type="EC" id="2.7.7.41" evidence="7"/>
<dbReference type="PROSITE" id="PS01315">
    <property type="entry name" value="CDS"/>
    <property type="match status" value="1"/>
</dbReference>
<proteinExistence type="inferred from homology"/>
<evidence type="ECO:0000256" key="4">
    <source>
        <dbReference type="ARBA" id="ARBA00022692"/>
    </source>
</evidence>
<dbReference type="RefSeq" id="WP_218142874.1">
    <property type="nucleotide sequence ID" value="NZ_FNZA01000009.1"/>
</dbReference>
<reference evidence="10" key="1">
    <citation type="submission" date="2016-10" db="EMBL/GenBank/DDBJ databases">
        <authorList>
            <person name="Varghese N."/>
            <person name="Submissions S."/>
        </authorList>
    </citation>
    <scope>NUCLEOTIDE SEQUENCE [LARGE SCALE GENOMIC DNA]</scope>
    <source>
        <strain evidence="10">CGMCC 1.10218</strain>
    </source>
</reference>
<evidence type="ECO:0000256" key="8">
    <source>
        <dbReference type="SAM" id="Phobius"/>
    </source>
</evidence>
<comment type="catalytic activity">
    <reaction evidence="7">
        <text>a 1,2-diacyl-sn-glycero-3-phosphate + CTP + H(+) = a CDP-1,2-diacyl-sn-glycerol + diphosphate</text>
        <dbReference type="Rhea" id="RHEA:16229"/>
        <dbReference type="ChEBI" id="CHEBI:15378"/>
        <dbReference type="ChEBI" id="CHEBI:33019"/>
        <dbReference type="ChEBI" id="CHEBI:37563"/>
        <dbReference type="ChEBI" id="CHEBI:58332"/>
        <dbReference type="ChEBI" id="CHEBI:58608"/>
        <dbReference type="EC" id="2.7.7.41"/>
    </reaction>
</comment>
<dbReference type="GO" id="GO:0009273">
    <property type="term" value="P:peptidoglycan-based cell wall biogenesis"/>
    <property type="evidence" value="ECO:0007669"/>
    <property type="project" value="TreeGrafter"/>
</dbReference>
<dbReference type="EMBL" id="FNZA01000009">
    <property type="protein sequence ID" value="SEJ49254.1"/>
    <property type="molecule type" value="Genomic_DNA"/>
</dbReference>
<evidence type="ECO:0000256" key="6">
    <source>
        <dbReference type="ARBA" id="ARBA00023136"/>
    </source>
</evidence>
<evidence type="ECO:0000256" key="7">
    <source>
        <dbReference type="RuleBase" id="RU003938"/>
    </source>
</evidence>
<dbReference type="GO" id="GO:0016024">
    <property type="term" value="P:CDP-diacylglycerol biosynthetic process"/>
    <property type="evidence" value="ECO:0007669"/>
    <property type="project" value="UniProtKB-UniPathway"/>
</dbReference>
<evidence type="ECO:0000313" key="10">
    <source>
        <dbReference type="Proteomes" id="UP000199223"/>
    </source>
</evidence>